<protein>
    <submittedName>
        <fullName evidence="2">Glycosyltransferase family 2 protein</fullName>
    </submittedName>
</protein>
<dbReference type="RefSeq" id="WP_341672372.1">
    <property type="nucleotide sequence ID" value="NZ_JBBYHV010000001.1"/>
</dbReference>
<dbReference type="PANTHER" id="PTHR22916">
    <property type="entry name" value="GLYCOSYLTRANSFERASE"/>
    <property type="match status" value="1"/>
</dbReference>
<organism evidence="2 3">
    <name type="scientific">Aurantiacibacter gilvus</name>
    <dbReference type="NCBI Taxonomy" id="3139141"/>
    <lineage>
        <taxon>Bacteria</taxon>
        <taxon>Pseudomonadati</taxon>
        <taxon>Pseudomonadota</taxon>
        <taxon>Alphaproteobacteria</taxon>
        <taxon>Sphingomonadales</taxon>
        <taxon>Erythrobacteraceae</taxon>
        <taxon>Aurantiacibacter</taxon>
    </lineage>
</organism>
<dbReference type="EMBL" id="JBBYHV010000001">
    <property type="protein sequence ID" value="MEL1249849.1"/>
    <property type="molecule type" value="Genomic_DNA"/>
</dbReference>
<dbReference type="PANTHER" id="PTHR22916:SF3">
    <property type="entry name" value="UDP-GLCNAC:BETAGAL BETA-1,3-N-ACETYLGLUCOSAMINYLTRANSFERASE-LIKE PROTEIN 1"/>
    <property type="match status" value="1"/>
</dbReference>
<evidence type="ECO:0000259" key="1">
    <source>
        <dbReference type="Pfam" id="PF00535"/>
    </source>
</evidence>
<evidence type="ECO:0000313" key="2">
    <source>
        <dbReference type="EMBL" id="MEL1249849.1"/>
    </source>
</evidence>
<reference evidence="2 3" key="1">
    <citation type="submission" date="2024-04" db="EMBL/GenBank/DDBJ databases">
        <title>Aurantiacibacter sp. DGU6 16S ribosomal RNA gene Genome sequencing and assembly.</title>
        <authorList>
            <person name="Park S."/>
        </authorList>
    </citation>
    <scope>NUCLEOTIDE SEQUENCE [LARGE SCALE GENOMIC DNA]</scope>
    <source>
        <strain evidence="2 3">DGU6</strain>
    </source>
</reference>
<accession>A0ABU9ICT6</accession>
<keyword evidence="3" id="KW-1185">Reference proteome</keyword>
<dbReference type="Pfam" id="PF00535">
    <property type="entry name" value="Glycos_transf_2"/>
    <property type="match status" value="1"/>
</dbReference>
<gene>
    <name evidence="2" type="ORF">AAEO60_04105</name>
</gene>
<proteinExistence type="predicted"/>
<dbReference type="CDD" id="cd04196">
    <property type="entry name" value="GT_2_like_d"/>
    <property type="match status" value="1"/>
</dbReference>
<evidence type="ECO:0000313" key="3">
    <source>
        <dbReference type="Proteomes" id="UP001497045"/>
    </source>
</evidence>
<dbReference type="Proteomes" id="UP001497045">
    <property type="component" value="Unassembled WGS sequence"/>
</dbReference>
<sequence length="316" mass="34498">MSRIDLLLATYNGAKYLPEQLASLATQTHGDWRLLVRDDGSSDDTLDVVRAWSETVSQPVEIVEDGRKGLGASLNFAALLEKSDAPYFAFCDQDDAWLPEKLEVMLRAIRSEESRIGEDASVLAFSDLLVVDDTLTQVAPSFWEISRIDPAAGDTELCRLMARNCVTGCASLGNAALRETGLPIPAGARMHDWWLAMVASAFGSLVPVHQPTIRYRQHGGNVVGAADSRSMALVGQAVSRPRFYFAKALAARDNSQRQARAFAERFGDQLPDEERALVEGYGALADQGFLARKAFMLRHRVGAGSPLFRLALLAIS</sequence>
<name>A0ABU9ICT6_9SPHN</name>
<dbReference type="InterPro" id="IPR001173">
    <property type="entry name" value="Glyco_trans_2-like"/>
</dbReference>
<dbReference type="SUPFAM" id="SSF53448">
    <property type="entry name" value="Nucleotide-diphospho-sugar transferases"/>
    <property type="match status" value="1"/>
</dbReference>
<feature type="domain" description="Glycosyltransferase 2-like" evidence="1">
    <location>
        <begin position="8"/>
        <end position="113"/>
    </location>
</feature>
<comment type="caution">
    <text evidence="2">The sequence shown here is derived from an EMBL/GenBank/DDBJ whole genome shotgun (WGS) entry which is preliminary data.</text>
</comment>
<dbReference type="InterPro" id="IPR029044">
    <property type="entry name" value="Nucleotide-diphossugar_trans"/>
</dbReference>
<dbReference type="Gene3D" id="3.90.550.10">
    <property type="entry name" value="Spore Coat Polysaccharide Biosynthesis Protein SpsA, Chain A"/>
    <property type="match status" value="1"/>
</dbReference>